<evidence type="ECO:0000313" key="7">
    <source>
        <dbReference type="EMBL" id="OLP81395.1"/>
    </source>
</evidence>
<feature type="region of interest" description="Disordered" evidence="4">
    <location>
        <begin position="599"/>
        <end position="640"/>
    </location>
</feature>
<evidence type="ECO:0000256" key="5">
    <source>
        <dbReference type="SAM" id="SignalP"/>
    </source>
</evidence>
<feature type="domain" description="Reverse transcriptase Ty1/copia-type" evidence="6">
    <location>
        <begin position="961"/>
        <end position="1139"/>
    </location>
</feature>
<feature type="region of interest" description="Disordered" evidence="4">
    <location>
        <begin position="1809"/>
        <end position="1922"/>
    </location>
</feature>
<feature type="compositionally biased region" description="Low complexity" evidence="4">
    <location>
        <begin position="1878"/>
        <end position="1891"/>
    </location>
</feature>
<comment type="caution">
    <text evidence="7">The sequence shown here is derived from an EMBL/GenBank/DDBJ whole genome shotgun (WGS) entry which is preliminary data.</text>
</comment>
<keyword evidence="1" id="KW-0677">Repeat</keyword>
<dbReference type="Gene3D" id="1.25.40.10">
    <property type="entry name" value="Tetratricopeptide repeat domain"/>
    <property type="match status" value="1"/>
</dbReference>
<sequence>MVHATCLAAIGSCAIAAMSHIFGCKQTPPTPPTTSDEESSGSTSDAEMKKKKGNRAMGKKKYPKAVKYYTKAIKIDPENATYHLNRAIANAALELWKDAEADAATAVELQEDQPSSKSHFQLARARFRRGRCLEAREALKMGLERFPTEPALIKLGREIDTAVKALQQRRAEATANSHRRQILLRPRMAVMTGGDVTQTGGTRLTGNGLAGGGTDQRLISGLVILGSPTLQSRLREASPGIGRAPLRGMRVAIGDYNTSSRGVHSECRGQPSELFLRPELCSRDGHHGELRRLRVVARTLGRELQADFEHLSETQLGSDQYLTLILQVMEMKAGVQEDAEKRRLRDFTKASSFGLELPAMDVDYLALLLSRMDARIHKKRRTWKENKNYKAEMKKDRGSFVNIEHEDRRAKISRYRLCNKKGHWAEDCHLSWLRDGDYAATRSWTLERPKYYWDSGDGGGVPGVINFLVIQSNVPPLLSVGLLEHLGASFDMATNQISFEKIGVRLHRRRVTGPFLWRSGPEDTFLFRLRPPMSRAETRWKAFTSRIFLLMEMSRMMFCRLILAERGQMSIKSDRRSFLESSRQVPGACLHQTSVNRDNQFAKAKARGRASVSEGYPMEERTSPATTSRNTPPARSSHEDAAVNPALLGLSTAIQAMSVGIQQMSSAMRDIAQGQSLMLQMMTHAQAIPASEMDLKETGGPGSWLVHYPVAKDELWRNMVLVWHEVQDENILLVTNIVHGPFLGIFSLLKLIEIHGRMCLGSLDAASQVPADIFEAIGTQVEAGGTFSVKAGVDSQVWRSKAWEDLALRDKSLRVYTVCENGDFWFRVATDSYWMEETNGDNIPGAMERDLESYPVALEAEQRVRPHLLDSEDRIAKVRKESLVQKGERWSIVAYQTRSAKNLDRKARRKKKMIIQNLEIHDYIDNQHFGFFTRTLKAAGALPRVLKYVRDRFHFHCSLVTYAPTPQVESIMMFLQVGANPRHRFAFCDVKNAFCQSDRLRRPNGPRYALPCEGLPLPPGALIEIIAPVYGLDDAPAAWRATITRFLHQIGFVRNLIEPCWYMKYDKAGRNVAQVLVEVDDLIVSAEEGVKDTVKKQLCDRFVSGKWGEDAAEYAGRGVICHADHISVDQSKYILEQIHPIPLAKGRRKDGGPLSNEETRPELCGLASIMARTRTAAPIKIWRFDPDQMSFLAISDAGGINTKEEEVDAEGLPADATQGAWIVLASETLPVGAERVKASPLAWRINETDWLHIMYRDAYKHDVQRKDWRNSPSPHMVIMRGSCELGERQRQCSVNDAKSLLSLFDSFDCILKEHPQGRQDRKASLVLAIIVRDLEQTKSMVRWVPHQKMVVDSLSKVDPSKAYGAMEAFLKAGYLSLVDENKRRSRSASVARLVKEYQEEEAERRTVVAGPSGVKSLTDQARALVTAGNVESALPLLAEARSAARAAGTKREEINAASLQGKARTATGNDQGLNQRQFYCQCLSDKGVKWADEQEEEQGHEAESRAEAKKAARKAKAEAKKKAKAEEAARSQRLHDEDQKLRNAPIFHELRHELAAAEAEVDRRRNAPPLRAQAAAEMMLAVDSVTWLRVNIVAIAQSQAWAYHRYRALCPALDTGFILPEVALDGSFAGQCHVDKLHEDSVALDFLPPNPQWIAEVLYLCHAINPQSCRDLCVQIRDDTEIRDPNAWVICSAVRTFRQLQKRKINPPSSEEAGEDKTSGPSVKTQAGEEEDNAEVKTEAKPSVKTQAGETEDKTDSKTEANPSVKTPQEAMETETEMGQTRSSQHGTQGHEDENGDWWRWNWAQNQGWRVTCPEPKSRSVTPPKTPPPEGHRNFGASLGKTSSQPLSDAEIAALGGRRNRAASRPPAPKAEPKAAEPKAQPKAADEAPPASLSVNAKAKPKPKSRPRVTEEESRSPAAWESVTSELMTDLGYSQAARDAMQRLSVTSHGRVNACLILCLAKLP</sequence>
<dbReference type="PANTHER" id="PTHR22904:SF523">
    <property type="entry name" value="STRESS-INDUCED-PHOSPHOPROTEIN 1"/>
    <property type="match status" value="1"/>
</dbReference>
<dbReference type="SMART" id="SM00028">
    <property type="entry name" value="TPR"/>
    <property type="match status" value="3"/>
</dbReference>
<dbReference type="OrthoDB" id="434385at2759"/>
<feature type="compositionally biased region" description="Polar residues" evidence="4">
    <location>
        <begin position="623"/>
        <end position="634"/>
    </location>
</feature>
<reference evidence="7 8" key="1">
    <citation type="submission" date="2016-02" db="EMBL/GenBank/DDBJ databases">
        <title>Genome analysis of coral dinoflagellate symbionts highlights evolutionary adaptations to a symbiotic lifestyle.</title>
        <authorList>
            <person name="Aranda M."/>
            <person name="Li Y."/>
            <person name="Liew Y.J."/>
            <person name="Baumgarten S."/>
            <person name="Simakov O."/>
            <person name="Wilson M."/>
            <person name="Piel J."/>
            <person name="Ashoor H."/>
            <person name="Bougouffa S."/>
            <person name="Bajic V.B."/>
            <person name="Ryu T."/>
            <person name="Ravasi T."/>
            <person name="Bayer T."/>
            <person name="Micklem G."/>
            <person name="Kim H."/>
            <person name="Bhak J."/>
            <person name="Lajeunesse T.C."/>
            <person name="Voolstra C.R."/>
        </authorList>
    </citation>
    <scope>NUCLEOTIDE SEQUENCE [LARGE SCALE GENOMIC DNA]</scope>
    <source>
        <strain evidence="7 8">CCMP2467</strain>
    </source>
</reference>
<dbReference type="Proteomes" id="UP000186817">
    <property type="component" value="Unassembled WGS sequence"/>
</dbReference>
<dbReference type="PANTHER" id="PTHR22904">
    <property type="entry name" value="TPR REPEAT CONTAINING PROTEIN"/>
    <property type="match status" value="1"/>
</dbReference>
<proteinExistence type="predicted"/>
<organism evidence="7 8">
    <name type="scientific">Symbiodinium microadriaticum</name>
    <name type="common">Dinoflagellate</name>
    <name type="synonym">Zooxanthella microadriatica</name>
    <dbReference type="NCBI Taxonomy" id="2951"/>
    <lineage>
        <taxon>Eukaryota</taxon>
        <taxon>Sar</taxon>
        <taxon>Alveolata</taxon>
        <taxon>Dinophyceae</taxon>
        <taxon>Suessiales</taxon>
        <taxon>Symbiodiniaceae</taxon>
        <taxon>Symbiodinium</taxon>
    </lineage>
</organism>
<dbReference type="InterPro" id="IPR013103">
    <property type="entry name" value="RVT_2"/>
</dbReference>
<dbReference type="EMBL" id="LSRX01001283">
    <property type="protein sequence ID" value="OLP81395.1"/>
    <property type="molecule type" value="Genomic_DNA"/>
</dbReference>
<dbReference type="InterPro" id="IPR011990">
    <property type="entry name" value="TPR-like_helical_dom_sf"/>
</dbReference>
<evidence type="ECO:0000256" key="2">
    <source>
        <dbReference type="ARBA" id="ARBA00022803"/>
    </source>
</evidence>
<feature type="signal peptide" evidence="5">
    <location>
        <begin position="1"/>
        <end position="19"/>
    </location>
</feature>
<gene>
    <name evidence="7" type="primary">PP5</name>
    <name evidence="7" type="ORF">AK812_SmicGene38071</name>
</gene>
<feature type="repeat" description="TPR" evidence="3">
    <location>
        <begin position="46"/>
        <end position="79"/>
    </location>
</feature>
<keyword evidence="8" id="KW-1185">Reference proteome</keyword>
<dbReference type="GO" id="GO:0051879">
    <property type="term" value="F:Hsp90 protein binding"/>
    <property type="evidence" value="ECO:0007669"/>
    <property type="project" value="TreeGrafter"/>
</dbReference>
<evidence type="ECO:0000256" key="1">
    <source>
        <dbReference type="ARBA" id="ARBA00022737"/>
    </source>
</evidence>
<evidence type="ECO:0000313" key="8">
    <source>
        <dbReference type="Proteomes" id="UP000186817"/>
    </source>
</evidence>
<dbReference type="PROSITE" id="PS50005">
    <property type="entry name" value="TPR"/>
    <property type="match status" value="1"/>
</dbReference>
<keyword evidence="5" id="KW-0732">Signal</keyword>
<dbReference type="Pfam" id="PF07727">
    <property type="entry name" value="RVT_2"/>
    <property type="match status" value="1"/>
</dbReference>
<feature type="region of interest" description="Disordered" evidence="4">
    <location>
        <begin position="1702"/>
        <end position="1796"/>
    </location>
</feature>
<feature type="region of interest" description="Disordered" evidence="4">
    <location>
        <begin position="1493"/>
        <end position="1539"/>
    </location>
</feature>
<feature type="compositionally biased region" description="Polar residues" evidence="4">
    <location>
        <begin position="1777"/>
        <end position="1788"/>
    </location>
</feature>
<evidence type="ECO:0000256" key="4">
    <source>
        <dbReference type="SAM" id="MobiDB-lite"/>
    </source>
</evidence>
<protein>
    <submittedName>
        <fullName evidence="7">Serine/threonine-protein phosphatase 5</fullName>
    </submittedName>
</protein>
<feature type="chain" id="PRO_5012005634" evidence="5">
    <location>
        <begin position="20"/>
        <end position="1964"/>
    </location>
</feature>
<feature type="compositionally biased region" description="Basic residues" evidence="4">
    <location>
        <begin position="49"/>
        <end position="59"/>
    </location>
</feature>
<evidence type="ECO:0000256" key="3">
    <source>
        <dbReference type="PROSITE-ProRule" id="PRU00339"/>
    </source>
</evidence>
<keyword evidence="2 3" id="KW-0802">TPR repeat</keyword>
<accession>A0A1Q9CEP5</accession>
<dbReference type="Pfam" id="PF13414">
    <property type="entry name" value="TPR_11"/>
    <property type="match status" value="1"/>
</dbReference>
<dbReference type="InterPro" id="IPR019734">
    <property type="entry name" value="TPR_rpt"/>
</dbReference>
<dbReference type="SUPFAM" id="SSF48452">
    <property type="entry name" value="TPR-like"/>
    <property type="match status" value="1"/>
</dbReference>
<feature type="region of interest" description="Disordered" evidence="4">
    <location>
        <begin position="27"/>
        <end position="59"/>
    </location>
</feature>
<name>A0A1Q9CEP5_SYMMI</name>
<evidence type="ECO:0000259" key="6">
    <source>
        <dbReference type="Pfam" id="PF07727"/>
    </source>
</evidence>